<dbReference type="EMBL" id="JEMB01002262">
    <property type="protein sequence ID" value="KYF82364.1"/>
    <property type="molecule type" value="Genomic_DNA"/>
</dbReference>
<evidence type="ECO:0000256" key="1">
    <source>
        <dbReference type="ARBA" id="ARBA00007169"/>
    </source>
</evidence>
<dbReference type="Proteomes" id="UP000075635">
    <property type="component" value="Unassembled WGS sequence"/>
</dbReference>
<dbReference type="InterPro" id="IPR029058">
    <property type="entry name" value="AB_hydrolase_fold"/>
</dbReference>
<dbReference type="AlphaFoldDB" id="A0A150RQ14"/>
<dbReference type="PANTHER" id="PTHR11487:SF0">
    <property type="entry name" value="S-ACYL FATTY ACID SYNTHASE THIOESTERASE, MEDIUM CHAIN"/>
    <property type="match status" value="1"/>
</dbReference>
<comment type="caution">
    <text evidence="3">The sequence shown here is derived from an EMBL/GenBank/DDBJ whole genome shotgun (WGS) entry which is preliminary data.</text>
</comment>
<proteinExistence type="inferred from homology"/>
<dbReference type="Pfam" id="PF00975">
    <property type="entry name" value="Thioesterase"/>
    <property type="match status" value="1"/>
</dbReference>
<dbReference type="Gene3D" id="3.40.50.1820">
    <property type="entry name" value="alpha/beta hydrolase"/>
    <property type="match status" value="1"/>
</dbReference>
<dbReference type="SUPFAM" id="SSF53474">
    <property type="entry name" value="alpha/beta-Hydrolases"/>
    <property type="match status" value="1"/>
</dbReference>
<evidence type="ECO:0000313" key="4">
    <source>
        <dbReference type="Proteomes" id="UP000075635"/>
    </source>
</evidence>
<evidence type="ECO:0000259" key="2">
    <source>
        <dbReference type="Pfam" id="PF00975"/>
    </source>
</evidence>
<organism evidence="3 4">
    <name type="scientific">Sorangium cellulosum</name>
    <name type="common">Polyangium cellulosum</name>
    <dbReference type="NCBI Taxonomy" id="56"/>
    <lineage>
        <taxon>Bacteria</taxon>
        <taxon>Pseudomonadati</taxon>
        <taxon>Myxococcota</taxon>
        <taxon>Polyangia</taxon>
        <taxon>Polyangiales</taxon>
        <taxon>Polyangiaceae</taxon>
        <taxon>Sorangium</taxon>
    </lineage>
</organism>
<protein>
    <recommendedName>
        <fullName evidence="2">Thioesterase domain-containing protein</fullName>
    </recommendedName>
</protein>
<sequence length="267" mass="29674">MASPVFGAALTMKPISEAWFWRPRPVARPRARLFCFPYAGANAMIFRTWPADLPPDVELCVAQLPGRGPRLREASFNRIEPLIEALGQALEPSSVPFALFGHSMGGLVAFMLCRWLRARGWPAPAHLFVSSRCAPQLPDSFPPAPELTDAYLLGRIRRYGATPAEILAEPEVLALLLPIFRADFTLIGAYRHTPEEPLESPLTVFGGTNDTVTRPELEGWREHTRGPFALRLFEGGHFFLHTAQAALVREVVQAMPRGASDRRIQVE</sequence>
<comment type="similarity">
    <text evidence="1">Belongs to the thioesterase family.</text>
</comment>
<name>A0A150RQ14_SORCE</name>
<accession>A0A150RQ14</accession>
<gene>
    <name evidence="3" type="ORF">BE17_13000</name>
</gene>
<dbReference type="InterPro" id="IPR012223">
    <property type="entry name" value="TEII"/>
</dbReference>
<dbReference type="PANTHER" id="PTHR11487">
    <property type="entry name" value="THIOESTERASE"/>
    <property type="match status" value="1"/>
</dbReference>
<feature type="domain" description="Thioesterase" evidence="2">
    <location>
        <begin position="32"/>
        <end position="250"/>
    </location>
</feature>
<dbReference type="GO" id="GO:0008610">
    <property type="term" value="P:lipid biosynthetic process"/>
    <property type="evidence" value="ECO:0007669"/>
    <property type="project" value="TreeGrafter"/>
</dbReference>
<dbReference type="InterPro" id="IPR001031">
    <property type="entry name" value="Thioesterase"/>
</dbReference>
<reference evidence="3 4" key="1">
    <citation type="submission" date="2014-02" db="EMBL/GenBank/DDBJ databases">
        <title>The small core and large imbalanced accessory genome model reveals a collaborative survival strategy of Sorangium cellulosum strains in nature.</title>
        <authorList>
            <person name="Han K."/>
            <person name="Peng R."/>
            <person name="Blom J."/>
            <person name="Li Y.-Z."/>
        </authorList>
    </citation>
    <scope>NUCLEOTIDE SEQUENCE [LARGE SCALE GENOMIC DNA]</scope>
    <source>
        <strain evidence="3 4">So0011-07</strain>
    </source>
</reference>
<evidence type="ECO:0000313" key="3">
    <source>
        <dbReference type="EMBL" id="KYF82364.1"/>
    </source>
</evidence>